<dbReference type="PROSITE" id="PS50005">
    <property type="entry name" value="TPR"/>
    <property type="match status" value="1"/>
</dbReference>
<dbReference type="InterPro" id="IPR002893">
    <property type="entry name" value="Znf_MYND"/>
</dbReference>
<dbReference type="InterPro" id="IPR041249">
    <property type="entry name" value="HEPN_DZIP3"/>
</dbReference>
<dbReference type="SMART" id="SM00028">
    <property type="entry name" value="TPR"/>
    <property type="match status" value="6"/>
</dbReference>
<dbReference type="InterPro" id="IPR050767">
    <property type="entry name" value="Sel1_AlgK"/>
</dbReference>
<keyword evidence="3 7" id="KW-0863">Zinc-finger</keyword>
<evidence type="ECO:0000256" key="6">
    <source>
        <dbReference type="ARBA" id="ARBA00038101"/>
    </source>
</evidence>
<dbReference type="EMBL" id="CAJNOE010000002">
    <property type="protein sequence ID" value="CAF0713480.1"/>
    <property type="molecule type" value="Genomic_DNA"/>
</dbReference>
<proteinExistence type="inferred from homology"/>
<dbReference type="PROSITE" id="PS50865">
    <property type="entry name" value="ZF_MYND_2"/>
    <property type="match status" value="1"/>
</dbReference>
<dbReference type="PANTHER" id="PTHR11102:SF160">
    <property type="entry name" value="ERAD-ASSOCIATED E3 UBIQUITIN-PROTEIN LIGASE COMPONENT HRD3"/>
    <property type="match status" value="1"/>
</dbReference>
<dbReference type="SUPFAM" id="SSF81901">
    <property type="entry name" value="HCP-like"/>
    <property type="match status" value="1"/>
</dbReference>
<dbReference type="SMART" id="SM00671">
    <property type="entry name" value="SEL1"/>
    <property type="match status" value="7"/>
</dbReference>
<dbReference type="Gene3D" id="1.25.40.10">
    <property type="entry name" value="Tetratricopeptide repeat domain"/>
    <property type="match status" value="6"/>
</dbReference>
<keyword evidence="4 8" id="KW-0802">TPR repeat</keyword>
<dbReference type="SUPFAM" id="SSF48452">
    <property type="entry name" value="TPR-like"/>
    <property type="match status" value="2"/>
</dbReference>
<evidence type="ECO:0000256" key="7">
    <source>
        <dbReference type="PROSITE-ProRule" id="PRU00134"/>
    </source>
</evidence>
<evidence type="ECO:0000256" key="8">
    <source>
        <dbReference type="PROSITE-ProRule" id="PRU00339"/>
    </source>
</evidence>
<keyword evidence="5" id="KW-0862">Zinc</keyword>
<dbReference type="InterPro" id="IPR011990">
    <property type="entry name" value="TPR-like_helical_dom_sf"/>
</dbReference>
<feature type="domain" description="MYND-type" evidence="9">
    <location>
        <begin position="1507"/>
        <end position="1546"/>
    </location>
</feature>
<dbReference type="Pfam" id="PF07719">
    <property type="entry name" value="TPR_2"/>
    <property type="match status" value="1"/>
</dbReference>
<sequence>MTNTPVSVRNYFKLDFLLARSHVILRQVFKNRYQLFMNGQLWNDSLKCGKKYLANVIGKSKKFNLTTVQKTLVRNGDSNEWDLTTLTSLLLNTDRPKTLNIVQIQQLDNEDKMLIELRDIRNTLAHHASKTIDNNEFHQLWSKLVAILVVFGGSDEELNELKSDSMFEPSKQSINESNVSEVLRLNSLGSQAHKEQKFSDAITLFTKAVNITDVSNHQRAIVYSNMSASRLALHEKQVSASNMLADDDPTDQRYRALHDAKQARMLSSTSWQGHFRVGRAYAALNDHEKAINSFERALALDPNSIKIQEALNDSQQVLCRQSRHEHLDPRGQPITMQEHLNEMQQKYGIDPEQIRMGHESLGKTDPSAADVVMGHKYEHGDIDIKQNYEQAARYFAKAANQGNAEGMYNLARLTDRGLGVNKDSKFATTLLEQAAAQSAEHPKFKGLTNVGVAESEHSLGLRYAEGVFVQKNLSTAAQWYQRAVDHGSAEAPNNLAILYQNGTGVEKNLEKAKQLFELSARRGDPKAMLNLAWDLLEINDLEMAKIWFDRACEAGNLYAQAKRNDFESALRQKQQIIENRPPTTLQATEEATAFSDLITAIRLENSLSNDSSVYDLNVLNEHAKRGSQTAEKMYNALQHFHNALHLITKSESLTIQQENIFIHEYAQCCRIEHTVAEIPNKNIERKIERIIDRVFQRCCNDSNLNNSQLDEDVRICYVVLHVDSPKINLRFLNSCKQKYPKVVFFLEFSGAMNVMLGQFEAAVSDANAGLKIDPNYYELLFMKATVFVVLEKELDEIINAYQTFLALAPKDHLRVPESYYSMACRYVECSDDDDLIEETYKQGEEAEKIQLPCFLPYKSDNKMALKSAFEDECSPDVIPVLVPDRRSRLTDLHRIDIFKRHRQWSASMSSNKNAPIGITQKPRVKQPTAKSLIGLKSISLREINPTKDHVYNGYVLSVTIIDEALSWRPQLFELSARRGDPKAMLNLAWDLLEINDLEMAKIWFDRACEAGNLYAQAKRNDFESALRQKQQIIENRPPTTLQATEEATAFSNLITAIRLENILSNDSSVYDLNVLNEHAKRGSQTAEKLCNALRHFHNALNLITKSESLTMQQENIFIHEYAQCCRTEHTVAQIPNTKLERKIQRTIDRVFQRCCNDSNLINSQLDKDVRVCYVVLHVDSPKINLRFLNSCKQKYPKVVFFLEFSAAMNLMLGQFEAAVSDANAGLKIDPNYYELLFMKATVFVVMKKEMDEIIKAYQTFLALAPKDHLRVPESYYSMACRYLESSEDDDSIDLIKKIYMQGEEAEKIQLPCFLPYKSDNKMALKSAFEDECSPDVIPVLVSDRRSRLADLHRIEIFKRHRQWSASMSSHKDRLVGMTQKPRVKQPTSKSLIGLKSISLREINPTKDHVYNGYVLSVTIIDEALSWRPSIHLVIEDENYDCDHMVVYDFQDTQGKHLINEVFTIGTKMSIINPYLRIGANDGKPFIRVDDFSSIIFQHESERVVNMCRCCGQSNASHVCSRCKRARYCTKECQIMDWKLYEHKLICMC</sequence>
<gene>
    <name evidence="10" type="ORF">IZO911_LOCUS423</name>
</gene>
<keyword evidence="2" id="KW-0677">Repeat</keyword>
<evidence type="ECO:0000256" key="3">
    <source>
        <dbReference type="ARBA" id="ARBA00022771"/>
    </source>
</evidence>
<comment type="similarity">
    <text evidence="6">Belongs to the sel-1 family.</text>
</comment>
<evidence type="ECO:0000256" key="5">
    <source>
        <dbReference type="ARBA" id="ARBA00022833"/>
    </source>
</evidence>
<comment type="caution">
    <text evidence="10">The sequence shown here is derived from an EMBL/GenBank/DDBJ whole genome shotgun (WGS) entry which is preliminary data.</text>
</comment>
<dbReference type="GO" id="GO:0008270">
    <property type="term" value="F:zinc ion binding"/>
    <property type="evidence" value="ECO:0007669"/>
    <property type="project" value="UniProtKB-KW"/>
</dbReference>
<evidence type="ECO:0000256" key="4">
    <source>
        <dbReference type="ARBA" id="ARBA00022803"/>
    </source>
</evidence>
<dbReference type="Proteomes" id="UP000663860">
    <property type="component" value="Unassembled WGS sequence"/>
</dbReference>
<evidence type="ECO:0000313" key="10">
    <source>
        <dbReference type="EMBL" id="CAF0713480.1"/>
    </source>
</evidence>
<evidence type="ECO:0000256" key="2">
    <source>
        <dbReference type="ARBA" id="ARBA00022737"/>
    </source>
</evidence>
<dbReference type="PROSITE" id="PS01360">
    <property type="entry name" value="ZF_MYND_1"/>
    <property type="match status" value="1"/>
</dbReference>
<dbReference type="PROSITE" id="PS50293">
    <property type="entry name" value="TPR_REGION"/>
    <property type="match status" value="1"/>
</dbReference>
<evidence type="ECO:0000259" key="9">
    <source>
        <dbReference type="PROSITE" id="PS50865"/>
    </source>
</evidence>
<evidence type="ECO:0000256" key="1">
    <source>
        <dbReference type="ARBA" id="ARBA00022723"/>
    </source>
</evidence>
<evidence type="ECO:0000313" key="11">
    <source>
        <dbReference type="Proteomes" id="UP000663860"/>
    </source>
</evidence>
<dbReference type="InterPro" id="IPR006597">
    <property type="entry name" value="Sel1-like"/>
</dbReference>
<dbReference type="InterPro" id="IPR013105">
    <property type="entry name" value="TPR_2"/>
</dbReference>
<protein>
    <recommendedName>
        <fullName evidence="9">MYND-type domain-containing protein</fullName>
    </recommendedName>
</protein>
<feature type="repeat" description="TPR" evidence="8">
    <location>
        <begin position="271"/>
        <end position="304"/>
    </location>
</feature>
<dbReference type="SUPFAM" id="SSF144232">
    <property type="entry name" value="HIT/MYND zinc finger-like"/>
    <property type="match status" value="1"/>
</dbReference>
<accession>A0A813MF88</accession>
<dbReference type="PANTHER" id="PTHR11102">
    <property type="entry name" value="SEL-1-LIKE PROTEIN"/>
    <property type="match status" value="1"/>
</dbReference>
<dbReference type="Pfam" id="PF18738">
    <property type="entry name" value="HEPN_DZIP3"/>
    <property type="match status" value="1"/>
</dbReference>
<dbReference type="Pfam" id="PF08238">
    <property type="entry name" value="Sel1"/>
    <property type="match status" value="6"/>
</dbReference>
<dbReference type="Pfam" id="PF01753">
    <property type="entry name" value="zf-MYND"/>
    <property type="match status" value="1"/>
</dbReference>
<dbReference type="InterPro" id="IPR019734">
    <property type="entry name" value="TPR_rpt"/>
</dbReference>
<dbReference type="Gene3D" id="6.10.140.2220">
    <property type="match status" value="1"/>
</dbReference>
<keyword evidence="1" id="KW-0479">Metal-binding</keyword>
<organism evidence="10 11">
    <name type="scientific">Adineta steineri</name>
    <dbReference type="NCBI Taxonomy" id="433720"/>
    <lineage>
        <taxon>Eukaryota</taxon>
        <taxon>Metazoa</taxon>
        <taxon>Spiralia</taxon>
        <taxon>Gnathifera</taxon>
        <taxon>Rotifera</taxon>
        <taxon>Eurotatoria</taxon>
        <taxon>Bdelloidea</taxon>
        <taxon>Adinetida</taxon>
        <taxon>Adinetidae</taxon>
        <taxon>Adineta</taxon>
    </lineage>
</organism>
<reference evidence="10" key="1">
    <citation type="submission" date="2021-02" db="EMBL/GenBank/DDBJ databases">
        <authorList>
            <person name="Nowell W R."/>
        </authorList>
    </citation>
    <scope>NUCLEOTIDE SEQUENCE</scope>
</reference>
<name>A0A813MF88_9BILA</name>